<accession>A0A6N4UVJ7</accession>
<name>A0A6N4UVJ7_9MYCO</name>
<gene>
    <name evidence="1" type="ORF">MALV_30800</name>
</gene>
<dbReference type="EMBL" id="AP022565">
    <property type="protein sequence ID" value="BBX27955.1"/>
    <property type="molecule type" value="Genomic_DNA"/>
</dbReference>
<evidence type="ECO:0000313" key="1">
    <source>
        <dbReference type="EMBL" id="BBX27955.1"/>
    </source>
</evidence>
<sequence>MTMDPQSRQLFDKYRMGESPDPDHPIVQAMLDAKRIVVRSTRSGDDASSLFDPAWSPRMYDLAERTLSNVHHGLGRGGDMRYVNTAGNTLRGPRRDRETYVHFVGDERAFVCKGKPDEFAATLPHLHWLHDIANGCQINIADDCGGATVRVPLLRGRFLLIFACCVPCREQAGVMADDGFIISEMDEQADLLPGARIMPNPEPDVNPDAWA</sequence>
<proteinExistence type="predicted"/>
<reference evidence="1 2" key="1">
    <citation type="journal article" date="2019" name="Emerg. Microbes Infect.">
        <title>Comprehensive subspecies identification of 175 nontuberculous mycobacteria species based on 7547 genomic profiles.</title>
        <authorList>
            <person name="Matsumoto Y."/>
            <person name="Kinjo T."/>
            <person name="Motooka D."/>
            <person name="Nabeya D."/>
            <person name="Jung N."/>
            <person name="Uechi K."/>
            <person name="Horii T."/>
            <person name="Iida T."/>
            <person name="Fujita J."/>
            <person name="Nakamura S."/>
        </authorList>
    </citation>
    <scope>NUCLEOTIDE SEQUENCE [LARGE SCALE GENOMIC DNA]</scope>
    <source>
        <strain evidence="1 2">JCM 12272</strain>
    </source>
</reference>
<keyword evidence="2" id="KW-1185">Reference proteome</keyword>
<organism evidence="1 2">
    <name type="scientific">Mycolicibacterium alvei</name>
    <dbReference type="NCBI Taxonomy" id="67081"/>
    <lineage>
        <taxon>Bacteria</taxon>
        <taxon>Bacillati</taxon>
        <taxon>Actinomycetota</taxon>
        <taxon>Actinomycetes</taxon>
        <taxon>Mycobacteriales</taxon>
        <taxon>Mycobacteriaceae</taxon>
        <taxon>Mycolicibacterium</taxon>
    </lineage>
</organism>
<dbReference type="Proteomes" id="UP000466906">
    <property type="component" value="Chromosome"/>
</dbReference>
<protein>
    <submittedName>
        <fullName evidence="1">Uncharacterized protein</fullName>
    </submittedName>
</protein>
<dbReference type="AlphaFoldDB" id="A0A6N4UVJ7"/>
<dbReference type="KEGG" id="malv:MALV_30800"/>
<evidence type="ECO:0000313" key="2">
    <source>
        <dbReference type="Proteomes" id="UP000466906"/>
    </source>
</evidence>
<dbReference type="RefSeq" id="WP_163665312.1">
    <property type="nucleotide sequence ID" value="NZ_AP022565.1"/>
</dbReference>